<evidence type="ECO:0000313" key="10">
    <source>
        <dbReference type="EMBL" id="KHL04894.1"/>
    </source>
</evidence>
<accession>A0A0B2ASM9</accession>
<name>A0A0B2ASM9_9MICC</name>
<dbReference type="GO" id="GO:0055085">
    <property type="term" value="P:transmembrane transport"/>
    <property type="evidence" value="ECO:0007669"/>
    <property type="project" value="InterPro"/>
</dbReference>
<dbReference type="CDD" id="cd06261">
    <property type="entry name" value="TM_PBP2"/>
    <property type="match status" value="1"/>
</dbReference>
<dbReference type="PANTHER" id="PTHR30151:SF0">
    <property type="entry name" value="ABC TRANSPORTER PERMEASE PROTEIN MJ0413-RELATED"/>
    <property type="match status" value="1"/>
</dbReference>
<keyword evidence="6 7" id="KW-0472">Membrane</keyword>
<dbReference type="PANTHER" id="PTHR30151">
    <property type="entry name" value="ALKANE SULFONATE ABC TRANSPORTER-RELATED, MEMBRANE SUBUNIT"/>
    <property type="match status" value="1"/>
</dbReference>
<feature type="signal peptide" evidence="8">
    <location>
        <begin position="1"/>
        <end position="30"/>
    </location>
</feature>
<evidence type="ECO:0000256" key="1">
    <source>
        <dbReference type="ARBA" id="ARBA00004651"/>
    </source>
</evidence>
<feature type="chain" id="PRO_5002067252" evidence="8">
    <location>
        <begin position="31"/>
        <end position="258"/>
    </location>
</feature>
<evidence type="ECO:0000256" key="5">
    <source>
        <dbReference type="ARBA" id="ARBA00022989"/>
    </source>
</evidence>
<evidence type="ECO:0000256" key="4">
    <source>
        <dbReference type="ARBA" id="ARBA00022692"/>
    </source>
</evidence>
<dbReference type="Proteomes" id="UP000030982">
    <property type="component" value="Unassembled WGS sequence"/>
</dbReference>
<dbReference type="InterPro" id="IPR000515">
    <property type="entry name" value="MetI-like"/>
</dbReference>
<evidence type="ECO:0000256" key="8">
    <source>
        <dbReference type="SAM" id="SignalP"/>
    </source>
</evidence>
<feature type="domain" description="ABC transmembrane type-1" evidence="9">
    <location>
        <begin position="58"/>
        <end position="238"/>
    </location>
</feature>
<proteinExistence type="inferred from homology"/>
<dbReference type="RefSeq" id="WP_043119870.1">
    <property type="nucleotide sequence ID" value="NZ_JTDL01000037.1"/>
</dbReference>
<dbReference type="OrthoDB" id="5458199at2"/>
<dbReference type="EMBL" id="JTDL01000037">
    <property type="protein sequence ID" value="KHL04894.1"/>
    <property type="molecule type" value="Genomic_DNA"/>
</dbReference>
<organism evidence="10 11">
    <name type="scientific">Sinomonas humi</name>
    <dbReference type="NCBI Taxonomy" id="1338436"/>
    <lineage>
        <taxon>Bacteria</taxon>
        <taxon>Bacillati</taxon>
        <taxon>Actinomycetota</taxon>
        <taxon>Actinomycetes</taxon>
        <taxon>Micrococcales</taxon>
        <taxon>Micrococcaceae</taxon>
        <taxon>Sinomonas</taxon>
    </lineage>
</organism>
<evidence type="ECO:0000259" key="9">
    <source>
        <dbReference type="PROSITE" id="PS50928"/>
    </source>
</evidence>
<comment type="similarity">
    <text evidence="7">Belongs to the binding-protein-dependent transport system permease family.</text>
</comment>
<dbReference type="AlphaFoldDB" id="A0A0B2ASM9"/>
<evidence type="ECO:0000256" key="3">
    <source>
        <dbReference type="ARBA" id="ARBA00022475"/>
    </source>
</evidence>
<reference evidence="10 11" key="1">
    <citation type="submission" date="2014-09" db="EMBL/GenBank/DDBJ databases">
        <title>Genome sequence of Sinomonas sp. MUSC 117.</title>
        <authorList>
            <person name="Lee L.-H."/>
        </authorList>
    </citation>
    <scope>NUCLEOTIDE SEQUENCE [LARGE SCALE GENOMIC DNA]</scope>
    <source>
        <strain evidence="10 11">MUSC 117</strain>
    </source>
</reference>
<dbReference type="InterPro" id="IPR035906">
    <property type="entry name" value="MetI-like_sf"/>
</dbReference>
<keyword evidence="5 7" id="KW-1133">Transmembrane helix</keyword>
<feature type="transmembrane region" description="Helical" evidence="7">
    <location>
        <begin position="183"/>
        <end position="200"/>
    </location>
</feature>
<comment type="subcellular location">
    <subcellularLocation>
        <location evidence="1 7">Cell membrane</location>
        <topology evidence="1 7">Multi-pass membrane protein</topology>
    </subcellularLocation>
</comment>
<gene>
    <name evidence="10" type="ORF">LK10_02530</name>
</gene>
<dbReference type="Gene3D" id="1.10.3720.10">
    <property type="entry name" value="MetI-like"/>
    <property type="match status" value="1"/>
</dbReference>
<dbReference type="SUPFAM" id="SSF161098">
    <property type="entry name" value="MetI-like"/>
    <property type="match status" value="1"/>
</dbReference>
<evidence type="ECO:0000256" key="6">
    <source>
        <dbReference type="ARBA" id="ARBA00023136"/>
    </source>
</evidence>
<dbReference type="Pfam" id="PF00528">
    <property type="entry name" value="BPD_transp_1"/>
    <property type="match status" value="1"/>
</dbReference>
<keyword evidence="2 7" id="KW-0813">Transport</keyword>
<dbReference type="GO" id="GO:0005886">
    <property type="term" value="C:plasma membrane"/>
    <property type="evidence" value="ECO:0007669"/>
    <property type="project" value="UniProtKB-SubCell"/>
</dbReference>
<sequence length="258" mass="26323">MALTVKPAVAGAAGIAVALAIWQAASSAHAAGGSLPAVATVATDLGGLLAEPDFWSAVGATVGIALLGLGASAAAGIVVGVLVGSFEPIRFATRAVLEFLKPIPPIVILPLVVLILGPTGQMSWFLVFLGCLLPIVMQTVDGVHSTDPVARDTARSYGMGSAEILARIVVPSSLPYIGTAMRVSAPAALIITVVAGLLGGGPGLGARLYLAQSGGDYPTLYALVIVLGVLGLMFQGATRFAERRLLHWHESYREVVHS</sequence>
<evidence type="ECO:0000256" key="7">
    <source>
        <dbReference type="RuleBase" id="RU363032"/>
    </source>
</evidence>
<evidence type="ECO:0000313" key="11">
    <source>
        <dbReference type="Proteomes" id="UP000030982"/>
    </source>
</evidence>
<comment type="caution">
    <text evidence="10">The sequence shown here is derived from an EMBL/GenBank/DDBJ whole genome shotgun (WGS) entry which is preliminary data.</text>
</comment>
<protein>
    <submittedName>
        <fullName evidence="10">Nitrate ABC transporter permease</fullName>
    </submittedName>
</protein>
<evidence type="ECO:0000256" key="2">
    <source>
        <dbReference type="ARBA" id="ARBA00022448"/>
    </source>
</evidence>
<keyword evidence="11" id="KW-1185">Reference proteome</keyword>
<feature type="transmembrane region" description="Helical" evidence="7">
    <location>
        <begin position="54"/>
        <end position="83"/>
    </location>
</feature>
<keyword evidence="4 7" id="KW-0812">Transmembrane</keyword>
<keyword evidence="8" id="KW-0732">Signal</keyword>
<feature type="transmembrane region" description="Helical" evidence="7">
    <location>
        <begin position="220"/>
        <end position="241"/>
    </location>
</feature>
<dbReference type="STRING" id="1338436.LK10_02530"/>
<dbReference type="PROSITE" id="PS50928">
    <property type="entry name" value="ABC_TM1"/>
    <property type="match status" value="1"/>
</dbReference>
<keyword evidence="3" id="KW-1003">Cell membrane</keyword>